<dbReference type="OrthoDB" id="5633964at2"/>
<sequence>MLTDEQAKALWIAISQMQFSSPQDIVAADLTKLRADTVEPWLKNWRESHLANKYGIALLNEKPIRVCEKKGSSVADVTARGIDMARAAAEILRLSQKENEPLVEVIKVYLRQMQQIATIAQAVQETNDFHGALVNLLEKKVFQKRKPHQIFEALCFVRDFLWQRDFVREHCVVERLNQDEFFIRYVQPLTFSAGTTTKSPWENLHEQKWLIDLRTEFAQEPWFDEFIEQHGLTWSRLSSTPMTRLAPNPANAAAITDIYVKEDEISVFGQHLRAAITEPLDVPNAQARQAITNWNHSELIIPQMREQLAYFMSIWGDFYQEGPIPFTILHQTLIGDEVSFTPDQQKARATKLGGSVIDSKYKANRKLSHNFADEAFYFHPSRGELKKIAGPEPIPPDFLRVNIKLLETNHCINMWQNRARVRNHDISHSRALINQSVSIYQQVASRYPNDDLNILVDFLTSADHAWFTPYKSRGPQVKAALEKLSRALIEGSYPFYTLPGKTRRHLTLGLQAAVELKCMVHETWAGSARRHISNWSRNHLREWYFLGFGHLVDWGIRGILTVAAQLVKLPFIIPHFIYLSRHWYDRENIFLSAYEGLLAESMGMLTGGCMSAVDRYGEIAEFRAALKKQLISEGQIVSFNDNHEKKLAFREKYGSTVAKHNLAENSTGTAGTKEPEIEGYIVDNLILKTEDEEDRNLFKLLAVLRVGKYNKSMDYEKYFQKRSASLSHEIAGSKPFPIVVSEPVLIEPSENACKSGSLKYC</sequence>
<protein>
    <submittedName>
        <fullName evidence="1">Uncharacterized protein</fullName>
    </submittedName>
</protein>
<accession>A0A0W0SWZ2</accession>
<dbReference type="EMBL" id="LNXY01000020">
    <property type="protein sequence ID" value="KTC87862.1"/>
    <property type="molecule type" value="Genomic_DNA"/>
</dbReference>
<dbReference type="AlphaFoldDB" id="A0A0W0SWZ2"/>
<name>A0A0W0SWZ2_9GAMM</name>
<evidence type="ECO:0000313" key="2">
    <source>
        <dbReference type="Proteomes" id="UP000054736"/>
    </source>
</evidence>
<keyword evidence="2" id="KW-1185">Reference proteome</keyword>
<dbReference type="PATRIC" id="fig|1212489.4.peg.1569"/>
<organism evidence="1 2">
    <name type="scientific">Legionella drozanskii LLAP-1</name>
    <dbReference type="NCBI Taxonomy" id="1212489"/>
    <lineage>
        <taxon>Bacteria</taxon>
        <taxon>Pseudomonadati</taxon>
        <taxon>Pseudomonadota</taxon>
        <taxon>Gammaproteobacteria</taxon>
        <taxon>Legionellales</taxon>
        <taxon>Legionellaceae</taxon>
        <taxon>Legionella</taxon>
    </lineage>
</organism>
<gene>
    <name evidence="1" type="ORF">Ldro_1481</name>
</gene>
<dbReference type="RefSeq" id="WP_058495773.1">
    <property type="nucleotide sequence ID" value="NZ_CAAAIU010000002.1"/>
</dbReference>
<reference evidence="1 2" key="1">
    <citation type="submission" date="2015-11" db="EMBL/GenBank/DDBJ databases">
        <title>Genomic analysis of 38 Legionella species identifies large and diverse effector repertoires.</title>
        <authorList>
            <person name="Burstein D."/>
            <person name="Amaro F."/>
            <person name="Zusman T."/>
            <person name="Lifshitz Z."/>
            <person name="Cohen O."/>
            <person name="Gilbert J.A."/>
            <person name="Pupko T."/>
            <person name="Shuman H.A."/>
            <person name="Segal G."/>
        </authorList>
    </citation>
    <scope>NUCLEOTIDE SEQUENCE [LARGE SCALE GENOMIC DNA]</scope>
    <source>
        <strain evidence="1 2">ATCC 700990</strain>
    </source>
</reference>
<proteinExistence type="predicted"/>
<comment type="caution">
    <text evidence="1">The sequence shown here is derived from an EMBL/GenBank/DDBJ whole genome shotgun (WGS) entry which is preliminary data.</text>
</comment>
<evidence type="ECO:0000313" key="1">
    <source>
        <dbReference type="EMBL" id="KTC87862.1"/>
    </source>
</evidence>
<dbReference type="Proteomes" id="UP000054736">
    <property type="component" value="Unassembled WGS sequence"/>
</dbReference>